<reference evidence="3 4" key="1">
    <citation type="submission" date="2018-07" db="EMBL/GenBank/DDBJ databases">
        <title>Bacillus sp. YLB-04 draft genome sequence.</title>
        <authorList>
            <person name="Yu L."/>
            <person name="Tang X."/>
        </authorList>
    </citation>
    <scope>NUCLEOTIDE SEQUENCE [LARGE SCALE GENOMIC DNA]</scope>
    <source>
        <strain evidence="3 4">YLB-04</strain>
    </source>
</reference>
<dbReference type="AlphaFoldDB" id="A0A3D8GVE8"/>
<dbReference type="RefSeq" id="WP_115450359.1">
    <property type="nucleotide sequence ID" value="NZ_QNQT01000001.1"/>
</dbReference>
<accession>A0A3D8GVE8</accession>
<evidence type="ECO:0000313" key="3">
    <source>
        <dbReference type="EMBL" id="RDU38438.1"/>
    </source>
</evidence>
<evidence type="ECO:0000256" key="2">
    <source>
        <dbReference type="SAM" id="SignalP"/>
    </source>
</evidence>
<keyword evidence="4" id="KW-1185">Reference proteome</keyword>
<keyword evidence="2" id="KW-0732">Signal</keyword>
<evidence type="ECO:0000256" key="1">
    <source>
        <dbReference type="SAM" id="MobiDB-lite"/>
    </source>
</evidence>
<dbReference type="InterPro" id="IPR019076">
    <property type="entry name" value="Spore_lipoprot_YhcN/YlaJ-like"/>
</dbReference>
<feature type="signal peptide" evidence="2">
    <location>
        <begin position="1"/>
        <end position="19"/>
    </location>
</feature>
<proteinExistence type="predicted"/>
<feature type="compositionally biased region" description="Basic and acidic residues" evidence="1">
    <location>
        <begin position="160"/>
        <end position="195"/>
    </location>
</feature>
<dbReference type="Pfam" id="PF09580">
    <property type="entry name" value="Spore_YhcN_YlaJ"/>
    <property type="match status" value="1"/>
</dbReference>
<dbReference type="PROSITE" id="PS51257">
    <property type="entry name" value="PROKAR_LIPOPROTEIN"/>
    <property type="match status" value="1"/>
</dbReference>
<dbReference type="EMBL" id="QNQT01000001">
    <property type="protein sequence ID" value="RDU38438.1"/>
    <property type="molecule type" value="Genomic_DNA"/>
</dbReference>
<evidence type="ECO:0008006" key="5">
    <source>
        <dbReference type="Google" id="ProtNLM"/>
    </source>
</evidence>
<dbReference type="InterPro" id="IPR014247">
    <property type="entry name" value="Spore_lipoprot_YhcN/YlaJ"/>
</dbReference>
<feature type="region of interest" description="Disordered" evidence="1">
    <location>
        <begin position="156"/>
        <end position="195"/>
    </location>
</feature>
<dbReference type="NCBIfam" id="TIGR02898">
    <property type="entry name" value="spore_YhcN_YlaJ"/>
    <property type="match status" value="1"/>
</dbReference>
<dbReference type="Proteomes" id="UP000257144">
    <property type="component" value="Unassembled WGS sequence"/>
</dbReference>
<name>A0A3D8GVE8_9BACI</name>
<sequence>MGKLMMILGIMLALSGCGANQGTDGGKATNHLVQVKNSAAPNTDRKTGKRAARHLEKIASSVPNVNGANAVVLGKYAIVGIDIDSTVERSEAGTIKYSVAEALKDDPYGARAMVVADPDMNARLKEISEDVQNGKPIQGILYELADLAGRIVPEVPGKIVEPERGRPVKGNKEQMPEQDKKKLERRQEEESLRKK</sequence>
<gene>
    <name evidence="3" type="ORF">DRW41_02420</name>
</gene>
<evidence type="ECO:0000313" key="4">
    <source>
        <dbReference type="Proteomes" id="UP000257144"/>
    </source>
</evidence>
<dbReference type="GO" id="GO:0030435">
    <property type="term" value="P:sporulation resulting in formation of a cellular spore"/>
    <property type="evidence" value="ECO:0007669"/>
    <property type="project" value="InterPro"/>
</dbReference>
<comment type="caution">
    <text evidence="3">The sequence shown here is derived from an EMBL/GenBank/DDBJ whole genome shotgun (WGS) entry which is preliminary data.</text>
</comment>
<protein>
    <recommendedName>
        <fullName evidence="5">YhcN/YlaJ family sporulation lipoprotein</fullName>
    </recommendedName>
</protein>
<organism evidence="3 4">
    <name type="scientific">Neobacillus piezotolerans</name>
    <dbReference type="NCBI Taxonomy" id="2259171"/>
    <lineage>
        <taxon>Bacteria</taxon>
        <taxon>Bacillati</taxon>
        <taxon>Bacillota</taxon>
        <taxon>Bacilli</taxon>
        <taxon>Bacillales</taxon>
        <taxon>Bacillaceae</taxon>
        <taxon>Neobacillus</taxon>
    </lineage>
</organism>
<dbReference type="OrthoDB" id="2381329at2"/>
<feature type="chain" id="PRO_5039727476" description="YhcN/YlaJ family sporulation lipoprotein" evidence="2">
    <location>
        <begin position="20"/>
        <end position="195"/>
    </location>
</feature>